<dbReference type="InterPro" id="IPR000551">
    <property type="entry name" value="MerR-type_HTH_dom"/>
</dbReference>
<organism evidence="3 4">
    <name type="scientific">Tepidiforma flava</name>
    <dbReference type="NCBI Taxonomy" id="3004094"/>
    <lineage>
        <taxon>Bacteria</taxon>
        <taxon>Bacillati</taxon>
        <taxon>Chloroflexota</taxon>
        <taxon>Tepidiformia</taxon>
        <taxon>Tepidiformales</taxon>
        <taxon>Tepidiformaceae</taxon>
        <taxon>Tepidiforma</taxon>
    </lineage>
</organism>
<dbReference type="Pfam" id="PF00376">
    <property type="entry name" value="MerR"/>
    <property type="match status" value="1"/>
</dbReference>
<dbReference type="InterPro" id="IPR009061">
    <property type="entry name" value="DNA-bd_dom_put_sf"/>
</dbReference>
<evidence type="ECO:0000313" key="3">
    <source>
        <dbReference type="EMBL" id="WBL35218.1"/>
    </source>
</evidence>
<dbReference type="EMBL" id="CP115149">
    <property type="protein sequence ID" value="WBL35218.1"/>
    <property type="molecule type" value="Genomic_DNA"/>
</dbReference>
<evidence type="ECO:0000313" key="4">
    <source>
        <dbReference type="Proteomes" id="UP001212803"/>
    </source>
</evidence>
<dbReference type="PROSITE" id="PS50937">
    <property type="entry name" value="HTH_MERR_2"/>
    <property type="match status" value="1"/>
</dbReference>
<evidence type="ECO:0000259" key="2">
    <source>
        <dbReference type="PROSITE" id="PS50937"/>
    </source>
</evidence>
<keyword evidence="4" id="KW-1185">Reference proteome</keyword>
<evidence type="ECO:0000256" key="1">
    <source>
        <dbReference type="SAM" id="MobiDB-lite"/>
    </source>
</evidence>
<name>A0ABY7M5H3_9CHLR</name>
<dbReference type="GO" id="GO:0003677">
    <property type="term" value="F:DNA binding"/>
    <property type="evidence" value="ECO:0007669"/>
    <property type="project" value="UniProtKB-KW"/>
</dbReference>
<accession>A0ABY7M5H3</accession>
<dbReference type="Gene3D" id="1.10.1660.10">
    <property type="match status" value="1"/>
</dbReference>
<keyword evidence="3" id="KW-0238">DNA-binding</keyword>
<protein>
    <submittedName>
        <fullName evidence="3">MerR family DNA-binding transcriptional regulator</fullName>
    </submittedName>
</protein>
<feature type="region of interest" description="Disordered" evidence="1">
    <location>
        <begin position="35"/>
        <end position="63"/>
    </location>
</feature>
<proteinExistence type="predicted"/>
<feature type="domain" description="HTH merR-type" evidence="2">
    <location>
        <begin position="10"/>
        <end position="33"/>
    </location>
</feature>
<gene>
    <name evidence="3" type="ORF">O0235_10505</name>
</gene>
<dbReference type="Proteomes" id="UP001212803">
    <property type="component" value="Chromosome"/>
</dbReference>
<dbReference type="SUPFAM" id="SSF46955">
    <property type="entry name" value="Putative DNA-binding domain"/>
    <property type="match status" value="1"/>
</dbReference>
<reference evidence="3 4" key="1">
    <citation type="journal article" date="2023" name="ISME J.">
        <title>Thermophilic Dehalococcoidia with unusual traits shed light on an unexpected past.</title>
        <authorList>
            <person name="Palmer M."/>
            <person name="Covington J.K."/>
            <person name="Zhou E.M."/>
            <person name="Thomas S.C."/>
            <person name="Habib N."/>
            <person name="Seymour C.O."/>
            <person name="Lai D."/>
            <person name="Johnston J."/>
            <person name="Hashimi A."/>
            <person name="Jiao J.Y."/>
            <person name="Muok A.R."/>
            <person name="Liu L."/>
            <person name="Xian W.D."/>
            <person name="Zhi X.Y."/>
            <person name="Li M.M."/>
            <person name="Silva L.P."/>
            <person name="Bowen B.P."/>
            <person name="Louie K."/>
            <person name="Briegel A."/>
            <person name="Pett-Ridge J."/>
            <person name="Weber P.K."/>
            <person name="Tocheva E.I."/>
            <person name="Woyke T."/>
            <person name="Northen T.R."/>
            <person name="Mayali X."/>
            <person name="Li W.J."/>
            <person name="Hedlund B.P."/>
        </authorList>
    </citation>
    <scope>NUCLEOTIDE SEQUENCE [LARGE SCALE GENOMIC DNA]</scope>
    <source>
        <strain evidence="3 4">YIM 72310</strain>
    </source>
</reference>
<sequence>MTDSTSQERFLQIGEAAERAQLTQRTLRYYEEKEAARAADADGRAGSGCTRRKTWSGSSESGS</sequence>